<comment type="caution">
    <text evidence="2">The sequence shown here is derived from an EMBL/GenBank/DDBJ whole genome shotgun (WGS) entry which is preliminary data.</text>
</comment>
<dbReference type="EMBL" id="CAMGZC010002032">
    <property type="protein sequence ID" value="CAI0654239.1"/>
    <property type="molecule type" value="Genomic_DNA"/>
</dbReference>
<gene>
    <name evidence="2" type="ORF">CGXH109_LOCUS136052</name>
</gene>
<proteinExistence type="predicted"/>
<keyword evidence="1" id="KW-0812">Transmembrane</keyword>
<evidence type="ECO:0000313" key="3">
    <source>
        <dbReference type="Proteomes" id="UP001152533"/>
    </source>
</evidence>
<reference evidence="2" key="1">
    <citation type="submission" date="2022-08" db="EMBL/GenBank/DDBJ databases">
        <authorList>
            <person name="Giroux E."/>
            <person name="Giroux E."/>
        </authorList>
    </citation>
    <scope>NUCLEOTIDE SEQUENCE</scope>
    <source>
        <strain evidence="2">H1091258</strain>
    </source>
</reference>
<name>A0A9W4WJ56_9PEZI</name>
<keyword evidence="3" id="KW-1185">Reference proteome</keyword>
<feature type="non-terminal residue" evidence="2">
    <location>
        <position position="1"/>
    </location>
</feature>
<dbReference type="Proteomes" id="UP001152533">
    <property type="component" value="Unassembled WGS sequence"/>
</dbReference>
<accession>A0A9W4WJ56</accession>
<evidence type="ECO:0000313" key="2">
    <source>
        <dbReference type="EMBL" id="CAI0654239.1"/>
    </source>
</evidence>
<keyword evidence="1" id="KW-1133">Transmembrane helix</keyword>
<feature type="transmembrane region" description="Helical" evidence="1">
    <location>
        <begin position="248"/>
        <end position="273"/>
    </location>
</feature>
<protein>
    <submittedName>
        <fullName evidence="2">Uncharacterized protein</fullName>
    </submittedName>
</protein>
<sequence>PPIAGDNDEPRQGTKTEILMRLKEDNKEHPEAELKSAIQRAVRLALRVNTITEDRTAQVSPDWPDDKTVSEYARSIFSAGNIPSSTSNTSHPEPDDSEIAALQARLAHRLTVVNIKKFTKIEIKETQYLPWHLKLYETYDYTVLYVFRDMGWLMDAAKMENFPVPREVIHETIESLKYLYPRDRATAKLFEQEGFNLYSFHQPVTDRPRLMEFKYYRSRLVDVAYEFLNPPRKWRSIWKDRRNPMQFWTFWLGLLIFLFTLAFGIMATVLAGLQLHVALHPPKEG</sequence>
<dbReference type="AlphaFoldDB" id="A0A9W4WJ56"/>
<keyword evidence="1" id="KW-0472">Membrane</keyword>
<evidence type="ECO:0000256" key="1">
    <source>
        <dbReference type="SAM" id="Phobius"/>
    </source>
</evidence>
<organism evidence="2 3">
    <name type="scientific">Colletotrichum noveboracense</name>
    <dbReference type="NCBI Taxonomy" id="2664923"/>
    <lineage>
        <taxon>Eukaryota</taxon>
        <taxon>Fungi</taxon>
        <taxon>Dikarya</taxon>
        <taxon>Ascomycota</taxon>
        <taxon>Pezizomycotina</taxon>
        <taxon>Sordariomycetes</taxon>
        <taxon>Hypocreomycetidae</taxon>
        <taxon>Glomerellales</taxon>
        <taxon>Glomerellaceae</taxon>
        <taxon>Colletotrichum</taxon>
        <taxon>Colletotrichum gloeosporioides species complex</taxon>
    </lineage>
</organism>